<comment type="cofactor">
    <cofactor evidence="1">
        <name>Mn(2+)</name>
        <dbReference type="ChEBI" id="CHEBI:29035"/>
    </cofactor>
</comment>
<dbReference type="GO" id="GO:0003723">
    <property type="term" value="F:RNA binding"/>
    <property type="evidence" value="ECO:0007669"/>
    <property type="project" value="UniProtKB-KW"/>
</dbReference>
<dbReference type="PANTHER" id="PTHR12439">
    <property type="entry name" value="PLACENTAL PROTEIN 11-RELATED"/>
    <property type="match status" value="1"/>
</dbReference>
<evidence type="ECO:0000256" key="10">
    <source>
        <dbReference type="ARBA" id="ARBA00023239"/>
    </source>
</evidence>
<evidence type="ECO:0000256" key="11">
    <source>
        <dbReference type="SAM" id="MobiDB-lite"/>
    </source>
</evidence>
<evidence type="ECO:0000256" key="2">
    <source>
        <dbReference type="ARBA" id="ARBA00010168"/>
    </source>
</evidence>
<organism evidence="13 14">
    <name type="scientific">Ananas comosus</name>
    <name type="common">Pineapple</name>
    <name type="synonym">Ananas ananas</name>
    <dbReference type="NCBI Taxonomy" id="4615"/>
    <lineage>
        <taxon>Eukaryota</taxon>
        <taxon>Viridiplantae</taxon>
        <taxon>Streptophyta</taxon>
        <taxon>Embryophyta</taxon>
        <taxon>Tracheophyta</taxon>
        <taxon>Spermatophyta</taxon>
        <taxon>Magnoliopsida</taxon>
        <taxon>Liliopsida</taxon>
        <taxon>Poales</taxon>
        <taxon>Bromeliaceae</taxon>
        <taxon>Bromelioideae</taxon>
        <taxon>Ananas</taxon>
    </lineage>
</organism>
<evidence type="ECO:0000256" key="3">
    <source>
        <dbReference type="ARBA" id="ARBA00011245"/>
    </source>
</evidence>
<keyword evidence="4" id="KW-0540">Nuclease</keyword>
<evidence type="ECO:0000256" key="5">
    <source>
        <dbReference type="ARBA" id="ARBA00022723"/>
    </source>
</evidence>
<dbReference type="GO" id="GO:0016829">
    <property type="term" value="F:lyase activity"/>
    <property type="evidence" value="ECO:0007669"/>
    <property type="project" value="UniProtKB-KW"/>
</dbReference>
<feature type="compositionally biased region" description="Basic and acidic residues" evidence="11">
    <location>
        <begin position="103"/>
        <end position="121"/>
    </location>
</feature>
<evidence type="ECO:0000256" key="4">
    <source>
        <dbReference type="ARBA" id="ARBA00022722"/>
    </source>
</evidence>
<dbReference type="AlphaFoldDB" id="A0A6P5FEW5"/>
<name>A0A6P5FEW5_ANACO</name>
<dbReference type="CDD" id="cd21159">
    <property type="entry name" value="XendoU"/>
    <property type="match status" value="1"/>
</dbReference>
<reference evidence="13" key="1">
    <citation type="journal article" date="2015" name="Nat. Genet.">
        <title>The pineapple genome and the evolution of CAM photosynthesis.</title>
        <authorList>
            <person name="Ming R."/>
            <person name="VanBuren R."/>
            <person name="Wai C.M."/>
            <person name="Tang H."/>
            <person name="Schatz M.C."/>
            <person name="Bowers J.E."/>
            <person name="Lyons E."/>
            <person name="Wang M.L."/>
            <person name="Chen J."/>
            <person name="Biggers E."/>
            <person name="Zhang J."/>
            <person name="Huang L."/>
            <person name="Zhang L."/>
            <person name="Miao W."/>
            <person name="Zhang J."/>
            <person name="Ye Z."/>
            <person name="Miao C."/>
            <person name="Lin Z."/>
            <person name="Wang H."/>
            <person name="Zhou H."/>
            <person name="Yim W.C."/>
            <person name="Priest H.D."/>
            <person name="Zheng C."/>
            <person name="Woodhouse M."/>
            <person name="Edger P.P."/>
            <person name="Guyot R."/>
            <person name="Guo H.B."/>
            <person name="Guo H."/>
            <person name="Zheng G."/>
            <person name="Singh R."/>
            <person name="Sharma A."/>
            <person name="Min X."/>
            <person name="Zheng Y."/>
            <person name="Lee H."/>
            <person name="Gurtowski J."/>
            <person name="Sedlazeck F.J."/>
            <person name="Harkess A."/>
            <person name="McKain M.R."/>
            <person name="Liao Z."/>
            <person name="Fang J."/>
            <person name="Liu J."/>
            <person name="Zhang X."/>
            <person name="Zhang Q."/>
            <person name="Hu W."/>
            <person name="Qin Y."/>
            <person name="Wang K."/>
            <person name="Chen L.Y."/>
            <person name="Shirley N."/>
            <person name="Lin Y.R."/>
            <person name="Liu L.Y."/>
            <person name="Hernandez A.G."/>
            <person name="Wright C.L."/>
            <person name="Bulone V."/>
            <person name="Tuskan G.A."/>
            <person name="Heath K."/>
            <person name="Zee F."/>
            <person name="Moore P.H."/>
            <person name="Sunkar R."/>
            <person name="Leebens-Mack J.H."/>
            <person name="Mockler T."/>
            <person name="Bennetzen J.L."/>
            <person name="Freeling M."/>
            <person name="Sankoff D."/>
            <person name="Paterson A.H."/>
            <person name="Zhu X."/>
            <person name="Yang X."/>
            <person name="Smith J.A."/>
            <person name="Cushman J.C."/>
            <person name="Paull R.E."/>
            <person name="Yu Q."/>
        </authorList>
    </citation>
    <scope>NUCLEOTIDE SEQUENCE [LARGE SCALE GENOMIC DNA]</scope>
    <source>
        <strain evidence="13">cv. F153</strain>
    </source>
</reference>
<dbReference type="InterPro" id="IPR018998">
    <property type="entry name" value="EndoU_C"/>
</dbReference>
<keyword evidence="9" id="KW-0464">Manganese</keyword>
<dbReference type="OrthoDB" id="430326at2759"/>
<accession>A0A6P5FEW5</accession>
<proteinExistence type="inferred from homology"/>
<evidence type="ECO:0000256" key="9">
    <source>
        <dbReference type="ARBA" id="ARBA00023211"/>
    </source>
</evidence>
<dbReference type="GO" id="GO:0016787">
    <property type="term" value="F:hydrolase activity"/>
    <property type="evidence" value="ECO:0007669"/>
    <property type="project" value="UniProtKB-KW"/>
</dbReference>
<evidence type="ECO:0000259" key="12">
    <source>
        <dbReference type="PROSITE" id="PS51959"/>
    </source>
</evidence>
<dbReference type="InterPro" id="IPR039787">
    <property type="entry name" value="ENDOU"/>
</dbReference>
<dbReference type="GO" id="GO:0004521">
    <property type="term" value="F:RNA endonuclease activity"/>
    <property type="evidence" value="ECO:0007669"/>
    <property type="project" value="InterPro"/>
</dbReference>
<feature type="domain" description="EndoU" evidence="12">
    <location>
        <begin position="166"/>
        <end position="437"/>
    </location>
</feature>
<dbReference type="Pfam" id="PF09412">
    <property type="entry name" value="XendoU"/>
    <property type="match status" value="1"/>
</dbReference>
<dbReference type="PROSITE" id="PS51959">
    <property type="entry name" value="ENDOU"/>
    <property type="match status" value="1"/>
</dbReference>
<evidence type="ECO:0000256" key="7">
    <source>
        <dbReference type="ARBA" id="ARBA00022801"/>
    </source>
</evidence>
<feature type="region of interest" description="Disordered" evidence="11">
    <location>
        <begin position="15"/>
        <end position="152"/>
    </location>
</feature>
<dbReference type="SUPFAM" id="SSF142877">
    <property type="entry name" value="EndoU-like"/>
    <property type="match status" value="1"/>
</dbReference>
<dbReference type="RefSeq" id="XP_020094821.1">
    <property type="nucleotide sequence ID" value="XM_020239232.1"/>
</dbReference>
<reference evidence="14" key="2">
    <citation type="submission" date="2025-08" db="UniProtKB">
        <authorList>
            <consortium name="RefSeq"/>
        </authorList>
    </citation>
    <scope>IDENTIFICATION</scope>
    <source>
        <tissue evidence="14">Leaf</tissue>
    </source>
</reference>
<sequence>MEGLIKGLINVALDAIDGGDEAPPRRAQARPPPAEDEELRSRSTWAEVVSSGEQEKDEGPKQGSGYGYGRRKEESAGGSEGVWESFEAKKKPQHHASSPVKHYQGEGKERKDGDWETVEGKKKPHHPPLRRQHQSEAWQGYKQPPSEQVYSDDTTHRINIETTDQELDNLSRACHKLWELDTNRLVPGKDYEINCGEGKKVYQKDDMAANNLFTWLDEDILRRPTYSRFCSLLDNYNPNEGVKEVITSEEKHEQEAFIEEISRTAPMKYLHKYLVAKRVVPHDFEEFKNLMKSLWFHLYGRGGGSSCSSAFEHVFVGEIKGRGEHEVSGFHNWIQFYLEEAKGTVNYQGYIFPRRRGQIPDTETQLLTIQFEWHGILKSVSTSLIGVSPEFEIALYTLCFFVGGEDNHVQLGPYSVNIKCYRLGNNKIGSIFPIAED</sequence>
<keyword evidence="6" id="KW-0255">Endonuclease</keyword>
<dbReference type="GO" id="GO:0046872">
    <property type="term" value="F:metal ion binding"/>
    <property type="evidence" value="ECO:0007669"/>
    <property type="project" value="UniProtKB-KW"/>
</dbReference>
<keyword evidence="7" id="KW-0378">Hydrolase</keyword>
<dbReference type="PANTHER" id="PTHR12439:SF11">
    <property type="entry name" value="URIDYLATE-SPECIFIC ENDORIBONUCLEASE"/>
    <property type="match status" value="1"/>
</dbReference>
<protein>
    <submittedName>
        <fullName evidence="14">Poly(U)-specific endoribonuclease-B-like isoform X1</fullName>
    </submittedName>
</protein>
<evidence type="ECO:0000256" key="8">
    <source>
        <dbReference type="ARBA" id="ARBA00022884"/>
    </source>
</evidence>
<dbReference type="GeneID" id="109714555"/>
<keyword evidence="5" id="KW-0479">Metal-binding</keyword>
<keyword evidence="10" id="KW-0456">Lyase</keyword>
<gene>
    <name evidence="14" type="primary">LOC109714555</name>
</gene>
<dbReference type="InterPro" id="IPR037227">
    <property type="entry name" value="EndoU-like"/>
</dbReference>
<comment type="similarity">
    <text evidence="2">Belongs to the ENDOU family.</text>
</comment>
<dbReference type="Proteomes" id="UP000515123">
    <property type="component" value="Linkage group 8"/>
</dbReference>
<comment type="subunit">
    <text evidence="3">Monomer.</text>
</comment>
<keyword evidence="13" id="KW-1185">Reference proteome</keyword>
<keyword evidence="8" id="KW-0694">RNA-binding</keyword>
<feature type="compositionally biased region" description="Basic residues" evidence="11">
    <location>
        <begin position="122"/>
        <end position="132"/>
    </location>
</feature>
<evidence type="ECO:0000256" key="1">
    <source>
        <dbReference type="ARBA" id="ARBA00001936"/>
    </source>
</evidence>
<evidence type="ECO:0000313" key="14">
    <source>
        <dbReference type="RefSeq" id="XP_020094821.1"/>
    </source>
</evidence>
<evidence type="ECO:0000256" key="6">
    <source>
        <dbReference type="ARBA" id="ARBA00022759"/>
    </source>
</evidence>
<evidence type="ECO:0000313" key="13">
    <source>
        <dbReference type="Proteomes" id="UP000515123"/>
    </source>
</evidence>